<dbReference type="AlphaFoldDB" id="A0A1H6DTC4"/>
<keyword evidence="2" id="KW-1185">Reference proteome</keyword>
<reference evidence="1 2" key="1">
    <citation type="submission" date="2016-10" db="EMBL/GenBank/DDBJ databases">
        <authorList>
            <person name="de Groot N.N."/>
        </authorList>
    </citation>
    <scope>NUCLEOTIDE SEQUENCE [LARGE SCALE GENOMIC DNA]</scope>
    <source>
        <strain evidence="1 2">CGMCC 4.2023</strain>
    </source>
</reference>
<dbReference type="EMBL" id="FNVU01000019">
    <property type="protein sequence ID" value="SEG88632.1"/>
    <property type="molecule type" value="Genomic_DNA"/>
</dbReference>
<gene>
    <name evidence="1" type="ORF">SAMN05216223_119109</name>
</gene>
<sequence length="246" mass="26645">MFTVEERDRLRERLVARAETDGAVVGAAFTGSYAAGAGDRWSDTDLVLAVRGDLAAVLARWTDWLHGELGALHHWDLPVGAGTVRVFLLPGWLEADITFAPEAEFGPRGPNWRLLFGRSQPLRPYGEPDPRTLTGLLWHHALHVRVCLARGHLWQAEHWIGAMREHILTLACLRLGLPTAHAKGAHLLPGDLTAPLAATLVRDLAPAELRRALDATLEAATAEIAHADPATAARLAPLLAELADGD</sequence>
<dbReference type="InterPro" id="IPR043519">
    <property type="entry name" value="NT_sf"/>
</dbReference>
<evidence type="ECO:0000313" key="2">
    <source>
        <dbReference type="Proteomes" id="UP000236754"/>
    </source>
</evidence>
<dbReference type="RefSeq" id="WP_103889544.1">
    <property type="nucleotide sequence ID" value="NZ_FNVU01000019.1"/>
</dbReference>
<name>A0A1H6DTC4_9ACTN</name>
<evidence type="ECO:0000313" key="1">
    <source>
        <dbReference type="EMBL" id="SEG88632.1"/>
    </source>
</evidence>
<protein>
    <recommendedName>
        <fullName evidence="3">Nucleotidyltransferase domain-containing protein</fullName>
    </recommendedName>
</protein>
<dbReference type="Gene3D" id="3.30.460.10">
    <property type="entry name" value="Beta Polymerase, domain 2"/>
    <property type="match status" value="1"/>
</dbReference>
<accession>A0A1H6DTC4</accession>
<organism evidence="1 2">
    <name type="scientific">Actinacidiphila yanglinensis</name>
    <dbReference type="NCBI Taxonomy" id="310779"/>
    <lineage>
        <taxon>Bacteria</taxon>
        <taxon>Bacillati</taxon>
        <taxon>Actinomycetota</taxon>
        <taxon>Actinomycetes</taxon>
        <taxon>Kitasatosporales</taxon>
        <taxon>Streptomycetaceae</taxon>
        <taxon>Actinacidiphila</taxon>
    </lineage>
</organism>
<dbReference type="Proteomes" id="UP000236754">
    <property type="component" value="Unassembled WGS sequence"/>
</dbReference>
<proteinExistence type="predicted"/>
<evidence type="ECO:0008006" key="3">
    <source>
        <dbReference type="Google" id="ProtNLM"/>
    </source>
</evidence>
<dbReference type="OrthoDB" id="5069422at2"/>